<evidence type="ECO:0000313" key="3">
    <source>
        <dbReference type="Proteomes" id="UP000176998"/>
    </source>
</evidence>
<dbReference type="RefSeq" id="XP_022470759.1">
    <property type="nucleotide sequence ID" value="XM_022622719.1"/>
</dbReference>
<dbReference type="Proteomes" id="UP000176998">
    <property type="component" value="Unassembled WGS sequence"/>
</dbReference>
<feature type="compositionally biased region" description="Polar residues" evidence="1">
    <location>
        <begin position="23"/>
        <end position="35"/>
    </location>
</feature>
<dbReference type="GeneID" id="34564229"/>
<evidence type="ECO:0000313" key="2">
    <source>
        <dbReference type="EMBL" id="OHE93594.1"/>
    </source>
</evidence>
<sequence>MQDPRIVSIDMPCMCGLIDSGNRGVQASSRSTSATFPPRHTTRMARPPTQWPALGSCAYTTPASSRSSLIGPWSPPLNLKDITSHHRFPRIHTSRLQIILAASY</sequence>
<dbReference type="OrthoDB" id="10585885at2759"/>
<reference evidence="2 3" key="1">
    <citation type="submission" date="2016-09" db="EMBL/GenBank/DDBJ databases">
        <authorList>
            <person name="Capua I."/>
            <person name="De Benedictis P."/>
            <person name="Joannis T."/>
            <person name="Lombin L.H."/>
            <person name="Cattoli G."/>
        </authorList>
    </citation>
    <scope>NUCLEOTIDE SEQUENCE [LARGE SCALE GENOMIC DNA]</scope>
    <source>
        <strain evidence="2 3">IMI 309357</strain>
    </source>
</reference>
<protein>
    <submittedName>
        <fullName evidence="2">Uncharacterized protein</fullName>
    </submittedName>
</protein>
<keyword evidence="3" id="KW-1185">Reference proteome</keyword>
<dbReference type="AlphaFoldDB" id="A0A1G4AWS9"/>
<organism evidence="2 3">
    <name type="scientific">Colletotrichum orchidophilum</name>
    <dbReference type="NCBI Taxonomy" id="1209926"/>
    <lineage>
        <taxon>Eukaryota</taxon>
        <taxon>Fungi</taxon>
        <taxon>Dikarya</taxon>
        <taxon>Ascomycota</taxon>
        <taxon>Pezizomycotina</taxon>
        <taxon>Sordariomycetes</taxon>
        <taxon>Hypocreomycetidae</taxon>
        <taxon>Glomerellales</taxon>
        <taxon>Glomerellaceae</taxon>
        <taxon>Colletotrichum</taxon>
    </lineage>
</organism>
<proteinExistence type="predicted"/>
<dbReference type="EMBL" id="MJBS01000116">
    <property type="protein sequence ID" value="OHE93594.1"/>
    <property type="molecule type" value="Genomic_DNA"/>
</dbReference>
<gene>
    <name evidence="2" type="ORF">CORC01_11093</name>
</gene>
<comment type="caution">
    <text evidence="2">The sequence shown here is derived from an EMBL/GenBank/DDBJ whole genome shotgun (WGS) entry which is preliminary data.</text>
</comment>
<name>A0A1G4AWS9_9PEZI</name>
<accession>A0A1G4AWS9</accession>
<evidence type="ECO:0000256" key="1">
    <source>
        <dbReference type="SAM" id="MobiDB-lite"/>
    </source>
</evidence>
<feature type="region of interest" description="Disordered" evidence="1">
    <location>
        <begin position="23"/>
        <end position="50"/>
    </location>
</feature>